<dbReference type="PANTHER" id="PTHR35043">
    <property type="entry name" value="TRANSCRIPTION FACTOR DOMAIN-CONTAINING PROTEIN"/>
    <property type="match status" value="1"/>
</dbReference>
<feature type="signal peptide" evidence="2">
    <location>
        <begin position="1"/>
        <end position="19"/>
    </location>
</feature>
<evidence type="ECO:0000256" key="2">
    <source>
        <dbReference type="SAM" id="SignalP"/>
    </source>
</evidence>
<keyword evidence="1" id="KW-1133">Transmembrane helix</keyword>
<protein>
    <submittedName>
        <fullName evidence="3">Uncharacterized protein</fullName>
    </submittedName>
</protein>
<dbReference type="Proteomes" id="UP000027222">
    <property type="component" value="Unassembled WGS sequence"/>
</dbReference>
<feature type="transmembrane region" description="Helical" evidence="1">
    <location>
        <begin position="381"/>
        <end position="402"/>
    </location>
</feature>
<name>A0A067T2W7_GALM3</name>
<dbReference type="EMBL" id="KL142376">
    <property type="protein sequence ID" value="KDR77510.1"/>
    <property type="molecule type" value="Genomic_DNA"/>
</dbReference>
<evidence type="ECO:0000256" key="1">
    <source>
        <dbReference type="SAM" id="Phobius"/>
    </source>
</evidence>
<keyword evidence="1" id="KW-0812">Transmembrane</keyword>
<feature type="chain" id="PRO_5001648814" evidence="2">
    <location>
        <begin position="20"/>
        <end position="481"/>
    </location>
</feature>
<keyword evidence="2" id="KW-0732">Signal</keyword>
<keyword evidence="4" id="KW-1185">Reference proteome</keyword>
<dbReference type="PANTHER" id="PTHR35043:SF7">
    <property type="entry name" value="TRANSCRIPTION FACTOR DOMAIN-CONTAINING PROTEIN"/>
    <property type="match status" value="1"/>
</dbReference>
<sequence>MLSLFLLSLISELPKGTGGRPLFLSDALNASGTYRLTPPPTELTDHRSTTDIIWSCLATIFACTWVALHPNIPGPKEGKARIVLSRIELMFWSIVVPEMILLWALRQRRGARHIAHKYAEYGWTTSHGHFMQMGGFVLVDGDNEVEVLSPNTFDDLFEEQRVGLPWITEKDIQDRSKGDALSKGLVVTQTLWFIAQCVSRRVQHLAITEIELVTLAFGFLNSLMYFLWWEKPQSVISYIRIPLVDSISPPKLIRLPSKGCTEHPTDSREESSEHIPSLLAVNLSLAPPDAEVIVNVVGTIPPSESAEVDQLEPEGTFCHFPRALLYINLVIYRPKTSSKRAETSESKLQRYRMSNPMKMPTFYAFPTTSQHISRQSVENCAVVILVSAIFGLIHCIGWSFAFPSIPERILWRVCAIIITVVPIIAVPWVYLVAGLSLLFRLIILVYLLARLALLGEAFVALRGLPPSAYDVVKWTAYLPHI</sequence>
<dbReference type="AlphaFoldDB" id="A0A067T2W7"/>
<feature type="transmembrane region" description="Helical" evidence="1">
    <location>
        <begin position="437"/>
        <end position="461"/>
    </location>
</feature>
<gene>
    <name evidence="3" type="ORF">GALMADRAFT_65626</name>
</gene>
<evidence type="ECO:0000313" key="3">
    <source>
        <dbReference type="EMBL" id="KDR77510.1"/>
    </source>
</evidence>
<dbReference type="OrthoDB" id="9451547at2759"/>
<dbReference type="HOGENOM" id="CLU_022883_6_1_1"/>
<organism evidence="3 4">
    <name type="scientific">Galerina marginata (strain CBS 339.88)</name>
    <dbReference type="NCBI Taxonomy" id="685588"/>
    <lineage>
        <taxon>Eukaryota</taxon>
        <taxon>Fungi</taxon>
        <taxon>Dikarya</taxon>
        <taxon>Basidiomycota</taxon>
        <taxon>Agaricomycotina</taxon>
        <taxon>Agaricomycetes</taxon>
        <taxon>Agaricomycetidae</taxon>
        <taxon>Agaricales</taxon>
        <taxon>Agaricineae</taxon>
        <taxon>Strophariaceae</taxon>
        <taxon>Galerina</taxon>
    </lineage>
</organism>
<accession>A0A067T2W7</accession>
<reference evidence="4" key="1">
    <citation type="journal article" date="2014" name="Proc. Natl. Acad. Sci. U.S.A.">
        <title>Extensive sampling of basidiomycete genomes demonstrates inadequacy of the white-rot/brown-rot paradigm for wood decay fungi.</title>
        <authorList>
            <person name="Riley R."/>
            <person name="Salamov A.A."/>
            <person name="Brown D.W."/>
            <person name="Nagy L.G."/>
            <person name="Floudas D."/>
            <person name="Held B.W."/>
            <person name="Levasseur A."/>
            <person name="Lombard V."/>
            <person name="Morin E."/>
            <person name="Otillar R."/>
            <person name="Lindquist E.A."/>
            <person name="Sun H."/>
            <person name="LaButti K.M."/>
            <person name="Schmutz J."/>
            <person name="Jabbour D."/>
            <person name="Luo H."/>
            <person name="Baker S.E."/>
            <person name="Pisabarro A.G."/>
            <person name="Walton J.D."/>
            <person name="Blanchette R.A."/>
            <person name="Henrissat B."/>
            <person name="Martin F."/>
            <person name="Cullen D."/>
            <person name="Hibbett D.S."/>
            <person name="Grigoriev I.V."/>
        </authorList>
    </citation>
    <scope>NUCLEOTIDE SEQUENCE [LARGE SCALE GENOMIC DNA]</scope>
    <source>
        <strain evidence="4">CBS 339.88</strain>
    </source>
</reference>
<feature type="transmembrane region" description="Helical" evidence="1">
    <location>
        <begin position="409"/>
        <end position="431"/>
    </location>
</feature>
<evidence type="ECO:0000313" key="4">
    <source>
        <dbReference type="Proteomes" id="UP000027222"/>
    </source>
</evidence>
<proteinExistence type="predicted"/>
<keyword evidence="1" id="KW-0472">Membrane</keyword>